<dbReference type="SUPFAM" id="SSF57783">
    <property type="entry name" value="Zinc beta-ribbon"/>
    <property type="match status" value="1"/>
</dbReference>
<feature type="domain" description="Restriction endonuclease type IV Mrr" evidence="2">
    <location>
        <begin position="107"/>
        <end position="217"/>
    </location>
</feature>
<dbReference type="Gene3D" id="3.30.65.10">
    <property type="entry name" value="Bacterial Topoisomerase I, domain 1"/>
    <property type="match status" value="1"/>
</dbReference>
<dbReference type="InterPro" id="IPR052906">
    <property type="entry name" value="Type_IV_Methyl-Rstrct_Enzyme"/>
</dbReference>
<dbReference type="Proteomes" id="UP001596084">
    <property type="component" value="Unassembled WGS sequence"/>
</dbReference>
<dbReference type="PANTHER" id="PTHR30015">
    <property type="entry name" value="MRR RESTRICTION SYSTEM PROTEIN"/>
    <property type="match status" value="1"/>
</dbReference>
<keyword evidence="1" id="KW-0812">Transmembrane</keyword>
<reference evidence="4" key="1">
    <citation type="journal article" date="2019" name="Int. J. Syst. Evol. Microbiol.">
        <title>The Global Catalogue of Microorganisms (GCM) 10K type strain sequencing project: providing services to taxonomists for standard genome sequencing and annotation.</title>
        <authorList>
            <consortium name="The Broad Institute Genomics Platform"/>
            <consortium name="The Broad Institute Genome Sequencing Center for Infectious Disease"/>
            <person name="Wu L."/>
            <person name="Ma J."/>
        </authorList>
    </citation>
    <scope>NUCLEOTIDE SEQUENCE [LARGE SCALE GENOMIC DNA]</scope>
    <source>
        <strain evidence="4">CGMCC 4.7277</strain>
    </source>
</reference>
<dbReference type="Pfam" id="PF04471">
    <property type="entry name" value="Mrr_cat"/>
    <property type="match status" value="1"/>
</dbReference>
<feature type="transmembrane region" description="Helical" evidence="1">
    <location>
        <begin position="12"/>
        <end position="36"/>
    </location>
</feature>
<dbReference type="RefSeq" id="WP_068831736.1">
    <property type="nucleotide sequence ID" value="NZ_JBHSMX010000003.1"/>
</dbReference>
<dbReference type="EMBL" id="JBHSMX010000003">
    <property type="protein sequence ID" value="MFC5519492.1"/>
    <property type="molecule type" value="Genomic_DNA"/>
</dbReference>
<gene>
    <name evidence="3" type="ORF">ACFPP7_01000</name>
</gene>
<dbReference type="InterPro" id="IPR007560">
    <property type="entry name" value="Restrct_endonuc_IV_Mrr"/>
</dbReference>
<keyword evidence="1" id="KW-0472">Membrane</keyword>
<keyword evidence="3" id="KW-0378">Hydrolase</keyword>
<keyword evidence="3" id="KW-0255">Endonuclease</keyword>
<dbReference type="Gene3D" id="3.40.1350.10">
    <property type="match status" value="1"/>
</dbReference>
<evidence type="ECO:0000256" key="1">
    <source>
        <dbReference type="SAM" id="Phobius"/>
    </source>
</evidence>
<keyword evidence="4" id="KW-1185">Reference proteome</keyword>
<dbReference type="EC" id="3.1.21.-" evidence="3"/>
<dbReference type="PANTHER" id="PTHR30015:SF7">
    <property type="entry name" value="TYPE IV METHYL-DIRECTED RESTRICTION ENZYME ECOKMRR"/>
    <property type="match status" value="1"/>
</dbReference>
<evidence type="ECO:0000259" key="2">
    <source>
        <dbReference type="Pfam" id="PF04471"/>
    </source>
</evidence>
<evidence type="ECO:0000313" key="3">
    <source>
        <dbReference type="EMBL" id="MFC5519492.1"/>
    </source>
</evidence>
<organism evidence="3 4">
    <name type="scientific">Polaromonas jejuensis</name>
    <dbReference type="NCBI Taxonomy" id="457502"/>
    <lineage>
        <taxon>Bacteria</taxon>
        <taxon>Pseudomonadati</taxon>
        <taxon>Pseudomonadota</taxon>
        <taxon>Betaproteobacteria</taxon>
        <taxon>Burkholderiales</taxon>
        <taxon>Comamonadaceae</taxon>
        <taxon>Polaromonas</taxon>
    </lineage>
</organism>
<feature type="transmembrane region" description="Helical" evidence="1">
    <location>
        <begin position="56"/>
        <end position="82"/>
    </location>
</feature>
<dbReference type="GO" id="GO:0016787">
    <property type="term" value="F:hydrolase activity"/>
    <property type="evidence" value="ECO:0007669"/>
    <property type="project" value="UniProtKB-KW"/>
</dbReference>
<evidence type="ECO:0000313" key="4">
    <source>
        <dbReference type="Proteomes" id="UP001596084"/>
    </source>
</evidence>
<comment type="caution">
    <text evidence="3">The sequence shown here is derived from an EMBL/GenBank/DDBJ whole genome shotgun (WGS) entry which is preliminary data.</text>
</comment>
<sequence>MARRRKTSPLEDMLDLVAMLPWWAGVVLALVSYVFLHQLAKPTPIQNLQPGQMAAVAVGSVITGLAFAGQFIVPIICLFGALGSYLARRRRQSLVTNVSQSKSAEALDGMSWREFEVLVGEAFRLQGYRVAETGGAGPDGGIDLVLSKGAEKFLVQCKQWKAFKVSVMVVRELYGVMAAKGAAGGFVVTSGHFTEDATAFAAGRNITLIDGPHLHGLLAQAKVARRTVNEQPGRAFDALVPLPSALPACPACGAAMKKRVAKRGGNAGGEFWGCIQYPACRGTRNVG</sequence>
<dbReference type="InterPro" id="IPR011856">
    <property type="entry name" value="tRNA_endonuc-like_dom_sf"/>
</dbReference>
<dbReference type="InterPro" id="IPR011335">
    <property type="entry name" value="Restrct_endonuc-II-like"/>
</dbReference>
<keyword evidence="1" id="KW-1133">Transmembrane helix</keyword>
<dbReference type="GO" id="GO:0004519">
    <property type="term" value="F:endonuclease activity"/>
    <property type="evidence" value="ECO:0007669"/>
    <property type="project" value="UniProtKB-KW"/>
</dbReference>
<accession>A0ABW0Q6E1</accession>
<name>A0ABW0Q6E1_9BURK</name>
<dbReference type="SUPFAM" id="SSF52980">
    <property type="entry name" value="Restriction endonuclease-like"/>
    <property type="match status" value="1"/>
</dbReference>
<proteinExistence type="predicted"/>
<protein>
    <submittedName>
        <fullName evidence="3">Restriction endonuclease</fullName>
        <ecNumber evidence="3">3.1.21.-</ecNumber>
    </submittedName>
</protein>
<keyword evidence="3" id="KW-0540">Nuclease</keyword>